<reference evidence="1 2" key="1">
    <citation type="submission" date="2018-08" db="EMBL/GenBank/DDBJ databases">
        <title>Thalassotalea euphylliae genome.</title>
        <authorList>
            <person name="Summers S."/>
            <person name="Rice S.A."/>
            <person name="Freckelton M.L."/>
            <person name="Nedved B.T."/>
            <person name="Hadfield M.G."/>
        </authorList>
    </citation>
    <scope>NUCLEOTIDE SEQUENCE [LARGE SCALE GENOMIC DNA]</scope>
    <source>
        <strain evidence="1 2">H1</strain>
    </source>
</reference>
<comment type="caution">
    <text evidence="1">The sequence shown here is derived from an EMBL/GenBank/DDBJ whole genome shotgun (WGS) entry which is preliminary data.</text>
</comment>
<proteinExistence type="predicted"/>
<organism evidence="1 2">
    <name type="scientific">Thalassotalea euphylliae</name>
    <dbReference type="NCBI Taxonomy" id="1655234"/>
    <lineage>
        <taxon>Bacteria</taxon>
        <taxon>Pseudomonadati</taxon>
        <taxon>Pseudomonadota</taxon>
        <taxon>Gammaproteobacteria</taxon>
        <taxon>Alteromonadales</taxon>
        <taxon>Colwelliaceae</taxon>
        <taxon>Thalassotalea</taxon>
    </lineage>
</organism>
<gene>
    <name evidence="1" type="ORF">DXX93_17015</name>
</gene>
<sequence>MLECNRAAAFIALNSRHKKTGISRFFDFENANINVLSIEDVNLNWLLYLHPPFTTPLRLARAAQFDCEPYAKV</sequence>
<accession>A0A3E0TUH8</accession>
<evidence type="ECO:0000313" key="2">
    <source>
        <dbReference type="Proteomes" id="UP000256478"/>
    </source>
</evidence>
<name>A0A3E0TUH8_9GAMM</name>
<dbReference type="EMBL" id="QUOU01000001">
    <property type="protein sequence ID" value="REL28094.1"/>
    <property type="molecule type" value="Genomic_DNA"/>
</dbReference>
<dbReference type="Proteomes" id="UP000256478">
    <property type="component" value="Unassembled WGS sequence"/>
</dbReference>
<dbReference type="AlphaFoldDB" id="A0A3E0TUH8"/>
<evidence type="ECO:0000313" key="1">
    <source>
        <dbReference type="EMBL" id="REL28094.1"/>
    </source>
</evidence>
<protein>
    <submittedName>
        <fullName evidence="1">Uncharacterized protein</fullName>
    </submittedName>
</protein>